<reference evidence="6" key="1">
    <citation type="submission" date="2014-02" db="EMBL/GenBank/DDBJ databases">
        <authorList>
            <person name="Genoscope - CEA"/>
        </authorList>
    </citation>
    <scope>NUCLEOTIDE SEQUENCE</scope>
    <source>
        <strain evidence="6">LS3</strain>
    </source>
</reference>
<dbReference type="InterPro" id="IPR016024">
    <property type="entry name" value="ARM-type_fold"/>
</dbReference>
<dbReference type="PANTHER" id="PTHR14387:SF0">
    <property type="entry name" value="DUF2428 DOMAIN-CONTAINING PROTEIN"/>
    <property type="match status" value="1"/>
</dbReference>
<feature type="domain" description="DUF2428" evidence="3">
    <location>
        <begin position="587"/>
        <end position="823"/>
    </location>
</feature>
<dbReference type="GO" id="GO:0005829">
    <property type="term" value="C:cytosol"/>
    <property type="evidence" value="ECO:0007669"/>
    <property type="project" value="TreeGrafter"/>
</dbReference>
<dbReference type="Pfam" id="PF10350">
    <property type="entry name" value="DUF2428"/>
    <property type="match status" value="1"/>
</dbReference>
<dbReference type="PhylomeDB" id="A0A060T4Q1"/>
<feature type="domain" description="tRNA (32-2'-O)-methyltransferase regulator THADA-like TPR repeats region" evidence="4">
    <location>
        <begin position="206"/>
        <end position="470"/>
    </location>
</feature>
<dbReference type="InterPro" id="IPR019442">
    <property type="entry name" value="THADA/TRM732_DUF2428"/>
</dbReference>
<dbReference type="Pfam" id="PF25151">
    <property type="entry name" value="TPR_Trm732_C"/>
    <property type="match status" value="1"/>
</dbReference>
<dbReference type="EMBL" id="HG937693">
    <property type="protein sequence ID" value="CDP35764.1"/>
    <property type="molecule type" value="Genomic_DNA"/>
</dbReference>
<evidence type="ECO:0000259" key="4">
    <source>
        <dbReference type="Pfam" id="PF25150"/>
    </source>
</evidence>
<feature type="domain" description="tRNA (32-2'-O)-methyltransferase regulator THADA-like C-terminal TPR repeats region" evidence="5">
    <location>
        <begin position="825"/>
        <end position="971"/>
    </location>
</feature>
<dbReference type="Pfam" id="PF25150">
    <property type="entry name" value="TPR_Trm732"/>
    <property type="match status" value="1"/>
</dbReference>
<gene>
    <name evidence="6" type="ORF">GNLVRS02_ARAD1C42900g</name>
</gene>
<evidence type="ECO:0000259" key="5">
    <source>
        <dbReference type="Pfam" id="PF25151"/>
    </source>
</evidence>
<organism evidence="6">
    <name type="scientific">Blastobotrys adeninivorans</name>
    <name type="common">Yeast</name>
    <name type="synonym">Arxula adeninivorans</name>
    <dbReference type="NCBI Taxonomy" id="409370"/>
    <lineage>
        <taxon>Eukaryota</taxon>
        <taxon>Fungi</taxon>
        <taxon>Dikarya</taxon>
        <taxon>Ascomycota</taxon>
        <taxon>Saccharomycotina</taxon>
        <taxon>Dipodascomycetes</taxon>
        <taxon>Dipodascales</taxon>
        <taxon>Trichomonascaceae</taxon>
        <taxon>Blastobotrys</taxon>
    </lineage>
</organism>
<dbReference type="Pfam" id="PF26523">
    <property type="entry name" value="Trm732_C"/>
    <property type="match status" value="1"/>
</dbReference>
<evidence type="ECO:0000259" key="3">
    <source>
        <dbReference type="Pfam" id="PF10350"/>
    </source>
</evidence>
<dbReference type="InterPro" id="IPR056842">
    <property type="entry name" value="THADA-like_TPR_C"/>
</dbReference>
<evidence type="ECO:0000256" key="2">
    <source>
        <dbReference type="ARBA" id="ARBA00022694"/>
    </source>
</evidence>
<comment type="similarity">
    <text evidence="1">Belongs to the THADA family.</text>
</comment>
<evidence type="ECO:0000256" key="1">
    <source>
        <dbReference type="ARBA" id="ARBA00010409"/>
    </source>
</evidence>
<name>A0A060T4Q1_BLAAD</name>
<dbReference type="SUPFAM" id="SSF48371">
    <property type="entry name" value="ARM repeat"/>
    <property type="match status" value="2"/>
</dbReference>
<proteinExistence type="inferred from homology"/>
<protein>
    <submittedName>
        <fullName evidence="6">ARAD1C42900p</fullName>
    </submittedName>
</protein>
<dbReference type="Gene3D" id="1.25.10.10">
    <property type="entry name" value="Leucine-rich Repeat Variant"/>
    <property type="match status" value="1"/>
</dbReference>
<dbReference type="InterPro" id="IPR011989">
    <property type="entry name" value="ARM-like"/>
</dbReference>
<dbReference type="InterPro" id="IPR056843">
    <property type="entry name" value="THADA-like_TPR"/>
</dbReference>
<accession>A0A060T4Q1</accession>
<dbReference type="GO" id="GO:0030488">
    <property type="term" value="P:tRNA methylation"/>
    <property type="evidence" value="ECO:0007669"/>
    <property type="project" value="TreeGrafter"/>
</dbReference>
<sequence>MVSEQGSKDIRALLVDTKPSDINLDDFVELYRTLLESLLTHDAADSAHTTSADTLSVWLQRAVQYCSLNPEQISKLSDTVTDDDANAIFNHVLDFWTDSGAALGNALKELYLKIILLLAKVRPESKALLQQWTVKILAMPKNMRVVYFSLEILARHVGGHFILEIDPDFPDKAFELMSVKALANQIGKALYAIYHDTHKTMTEDAWVNSWSPSVRMALHSDPLVRSHVQAYFLPQMFKLCPTSFAQFIAPLLVAFDQDDQEKLTVLVGCLKVGQDISLEIPSTIGIDLLRRLLRHSFGQLRVDGLSLLVSSPQASKPVSPEVLAVVKEHMDDLLVEVDAGTRNQTFGLIRQFVFRLRQYSYSVARDMKKEIRKGHDGASQKAVLDEIETFFKWYISYLTLKLRPGTPYNGLFSSTRLLTTLVRSGLDSRVDSKYYEKQHIDFPFTLPIYTPTLTRLLVDNMSNNYDDIRKLSAKLLKMGPAPIPGLESKESIDELVSRATVMLSGMRGREGDGAAQSVALAFYLYDRDDAVKCLNDLMTSLEEKIDFAASDFVTAVQTHSVHGYYTALRVIFESVDFAHDQLPLQGMVHRIIQSATKVWKIVEKILCHDSPEGNLPEELTNLTELEEKYGPATQVILSYSWRAIKESTALLESILRIFPDIFLPDDDIIDIGQLVLSQLATVRHRGAFSSVYPAFTSCCKRCYKRESLKSQPELWLSENLKLVRTKSQYITRRSGGLPYLIASVLAADPDPEYKLLYSTFNQLNEISNLPANSADEKMDLPQVHAFNCIKFLFVESELSTKSAKLIDNALDLAISHFSHEIWSIRNCALMLFTALQGRLFGPMSEQRMSSRLFFSRHKRVKPILLEHLQKHVSYLSEQTKETSRHVETVYPVLTILSRLEGVKDYTGLDEFKPLIFECLRSKIWKVREMAARTVPALTSSENPYLLIREIIQTLSSKDQNDLHGKCLALQSVALNYEVIVEDKIMELVEKQFVEFVVNNPCASTAVAYLRAVKLLSPDSLALEQYCSSLPQPTNGSAIDAESRVLRKELAEVVLANTWETGEEEPALLLFEQLLFDDAYEVQLHALEFIENNVERGTAFSGKVCELLWKLFETATWDQIRGPAVRQFSRLCDQNIMSKNRDLYWKRLYDTLDDNPTEEIAESAIEALGYLTGLASDDAQIMSQWIAKVRAFCDEDEEYPSRVAGLKSVAAFVETAPFEKIHNDIILLLYFLQTDDDVDVRDIAAGLVSSLLSLGASVPTFAENELFSRLPESYIFNLFKGTDKENLEQQLEDALKEDDLLFTIEKSNLFRNELALLDRHGNALKGTTAVESSEFKEWATQGLKALTKCFNAQGQDGPLGWTSASPDVFFVLRKIVLAAELAHLDFEEAKAIAQKHHVHPCVFA</sequence>
<dbReference type="InterPro" id="IPR051954">
    <property type="entry name" value="tRNA_methyltransferase_THADA"/>
</dbReference>
<keyword evidence="2" id="KW-0819">tRNA processing</keyword>
<evidence type="ECO:0000313" key="6">
    <source>
        <dbReference type="EMBL" id="CDP35764.1"/>
    </source>
</evidence>
<reference evidence="6" key="2">
    <citation type="submission" date="2014-06" db="EMBL/GenBank/DDBJ databases">
        <title>The complete genome of Blastobotrys (Arxula) adeninivorans LS3 - a yeast of biotechnological interest.</title>
        <authorList>
            <person name="Kunze G."/>
            <person name="Gaillardin C."/>
            <person name="Czernicka M."/>
            <person name="Durrens P."/>
            <person name="Martin T."/>
            <person name="Boer E."/>
            <person name="Gabaldon T."/>
            <person name="Cruz J."/>
            <person name="Talla E."/>
            <person name="Marck C."/>
            <person name="Goffeau A."/>
            <person name="Barbe V."/>
            <person name="Baret P."/>
            <person name="Baronian K."/>
            <person name="Beier S."/>
            <person name="Bleykasten C."/>
            <person name="Bode R."/>
            <person name="Casaregola S."/>
            <person name="Despons L."/>
            <person name="Fairhead C."/>
            <person name="Giersberg M."/>
            <person name="Gierski P."/>
            <person name="Hahnel U."/>
            <person name="Hartmann A."/>
            <person name="Jankowska D."/>
            <person name="Jubin C."/>
            <person name="Jung P."/>
            <person name="Lafontaine I."/>
            <person name="Leh-Louis V."/>
            <person name="Lemaire M."/>
            <person name="Marcet-Houben M."/>
            <person name="Mascher M."/>
            <person name="Morel G."/>
            <person name="Richard G.-F."/>
            <person name="Riechen J."/>
            <person name="Sacerdot C."/>
            <person name="Sarkar A."/>
            <person name="Savel G."/>
            <person name="Schacherer J."/>
            <person name="Sherman D."/>
            <person name="Straub M.-L."/>
            <person name="Stein N."/>
            <person name="Thierry A."/>
            <person name="Trautwein-Schult A."/>
            <person name="Westhof E."/>
            <person name="Worch S."/>
            <person name="Dujon B."/>
            <person name="Souciet J.-L."/>
            <person name="Wincker P."/>
            <person name="Scholz U."/>
            <person name="Neuveglise N."/>
        </authorList>
    </citation>
    <scope>NUCLEOTIDE SEQUENCE</scope>
    <source>
        <strain evidence="6">LS3</strain>
    </source>
</reference>
<dbReference type="PANTHER" id="PTHR14387">
    <property type="entry name" value="THADA/DEATH RECEPTOR INTERACTING PROTEIN"/>
    <property type="match status" value="1"/>
</dbReference>